<gene>
    <name evidence="1" type="ORF">HCN83_06340</name>
</gene>
<comment type="caution">
    <text evidence="1">The sequence shown here is derived from an EMBL/GenBank/DDBJ whole genome shotgun (WGS) entry which is preliminary data.</text>
</comment>
<dbReference type="EMBL" id="JAATHJ010000006">
    <property type="protein sequence ID" value="NJP37206.1"/>
    <property type="molecule type" value="Genomic_DNA"/>
</dbReference>
<accession>A0A969TUQ3</accession>
<sequence>MQRIDLTGKVFGSLTVVELASPDINNQRKWVCLCSCGTTLLVHGYSLIHGHYKSCGCQRVRKRDQGLQQHITTDQVNGTRKSALSAKTSKRNTSGHKGVSWLASRNKWRASIGYQGRQISLGYFNRLDDAVKARKKAEQEYHHPHM</sequence>
<dbReference type="SUPFAM" id="SSF54171">
    <property type="entry name" value="DNA-binding domain"/>
    <property type="match status" value="1"/>
</dbReference>
<evidence type="ECO:0000313" key="1">
    <source>
        <dbReference type="EMBL" id="NJP37206.1"/>
    </source>
</evidence>
<keyword evidence="1" id="KW-0540">Nuclease</keyword>
<keyword evidence="1" id="KW-0378">Hydrolase</keyword>
<proteinExistence type="predicted"/>
<dbReference type="GO" id="GO:0004519">
    <property type="term" value="F:endonuclease activity"/>
    <property type="evidence" value="ECO:0007669"/>
    <property type="project" value="UniProtKB-KW"/>
</dbReference>
<name>A0A969TUQ3_9BACI</name>
<dbReference type="AlphaFoldDB" id="A0A969TUQ3"/>
<evidence type="ECO:0000313" key="2">
    <source>
        <dbReference type="Proteomes" id="UP000752012"/>
    </source>
</evidence>
<reference evidence="1 2" key="1">
    <citation type="submission" date="2020-03" db="EMBL/GenBank/DDBJ databases">
        <title>Assessment of the enzymatic potential of alkaline-tolerant lipase obtained from Bacillus luteus H11 (technogenic soil) for the bioremediation of saline soils contaminated with petroleum substances.</title>
        <authorList>
            <person name="Kalwasinska A."/>
        </authorList>
    </citation>
    <scope>NUCLEOTIDE SEQUENCE [LARGE SCALE GENOMIC DNA]</scope>
    <source>
        <strain evidence="1 2">H11</strain>
    </source>
</reference>
<dbReference type="GO" id="GO:0003677">
    <property type="term" value="F:DNA binding"/>
    <property type="evidence" value="ECO:0007669"/>
    <property type="project" value="InterPro"/>
</dbReference>
<dbReference type="Proteomes" id="UP000752012">
    <property type="component" value="Unassembled WGS sequence"/>
</dbReference>
<keyword evidence="1" id="KW-0255">Endonuclease</keyword>
<protein>
    <submittedName>
        <fullName evidence="1">HNH endonuclease</fullName>
    </submittedName>
</protein>
<keyword evidence="2" id="KW-1185">Reference proteome</keyword>
<dbReference type="InterPro" id="IPR016177">
    <property type="entry name" value="DNA-bd_dom_sf"/>
</dbReference>
<organism evidence="1 2">
    <name type="scientific">Alkalicoccus luteus</name>
    <dbReference type="NCBI Taxonomy" id="1237094"/>
    <lineage>
        <taxon>Bacteria</taxon>
        <taxon>Bacillati</taxon>
        <taxon>Bacillota</taxon>
        <taxon>Bacilli</taxon>
        <taxon>Bacillales</taxon>
        <taxon>Bacillaceae</taxon>
        <taxon>Alkalicoccus</taxon>
    </lineage>
</organism>